<evidence type="ECO:0000256" key="2">
    <source>
        <dbReference type="ARBA" id="ARBA00007312"/>
    </source>
</evidence>
<reference evidence="14" key="2">
    <citation type="journal article" date="2023" name="Microbiol Resour">
        <title>Decontamination and Annotation of the Draft Genome Sequence of the Oomycete Lagenidium giganteum ARSEF 373.</title>
        <authorList>
            <person name="Morgan W.R."/>
            <person name="Tartar A."/>
        </authorList>
    </citation>
    <scope>NUCLEOTIDE SEQUENCE</scope>
    <source>
        <strain evidence="14">ARSEF 373</strain>
    </source>
</reference>
<reference evidence="14" key="1">
    <citation type="submission" date="2022-11" db="EMBL/GenBank/DDBJ databases">
        <authorList>
            <person name="Morgan W.R."/>
            <person name="Tartar A."/>
        </authorList>
    </citation>
    <scope>NUCLEOTIDE SEQUENCE</scope>
    <source>
        <strain evidence="14">ARSEF 373</strain>
    </source>
</reference>
<evidence type="ECO:0000256" key="9">
    <source>
        <dbReference type="ARBA" id="ARBA00023128"/>
    </source>
</evidence>
<evidence type="ECO:0000256" key="1">
    <source>
        <dbReference type="ARBA" id="ARBA00004298"/>
    </source>
</evidence>
<evidence type="ECO:0000256" key="4">
    <source>
        <dbReference type="ARBA" id="ARBA00022660"/>
    </source>
</evidence>
<keyword evidence="12" id="KW-0175">Coiled coil</keyword>
<evidence type="ECO:0000256" key="7">
    <source>
        <dbReference type="ARBA" id="ARBA00022982"/>
    </source>
</evidence>
<gene>
    <name evidence="14" type="ORF">N0F65_007029</name>
</gene>
<feature type="coiled-coil region" evidence="12">
    <location>
        <begin position="78"/>
        <end position="105"/>
    </location>
</feature>
<evidence type="ECO:0000256" key="13">
    <source>
        <dbReference type="SAM" id="MobiDB-lite"/>
    </source>
</evidence>
<comment type="function">
    <text evidence="11">Complex I functions in the transfer of electrons from NADH to the respiratory chain. Accessory subunit of the mitochondrial membrane respiratory chain NADH dehydrogenase (Complex I), that is believed not to be involved in catalysis.</text>
</comment>
<dbReference type="Pfam" id="PF06212">
    <property type="entry name" value="GRIM-19"/>
    <property type="match status" value="1"/>
</dbReference>
<keyword evidence="3 11" id="KW-0813">Transport</keyword>
<protein>
    <recommendedName>
        <fullName evidence="11">NADH dehydrogenase [ubiquinone] 1 alpha subcomplex subunit 13</fullName>
    </recommendedName>
</protein>
<evidence type="ECO:0000256" key="8">
    <source>
        <dbReference type="ARBA" id="ARBA00022989"/>
    </source>
</evidence>
<evidence type="ECO:0000256" key="3">
    <source>
        <dbReference type="ARBA" id="ARBA00022448"/>
    </source>
</evidence>
<dbReference type="PANTHER" id="PTHR12966">
    <property type="entry name" value="NADH DEHYDROGENASE UBIQUINONE 1 ALPHA SUBCOMPLEX SUBUNIT 13"/>
    <property type="match status" value="1"/>
</dbReference>
<comment type="caution">
    <text evidence="14">The sequence shown here is derived from an EMBL/GenBank/DDBJ whole genome shotgun (WGS) entry which is preliminary data.</text>
</comment>
<evidence type="ECO:0000256" key="12">
    <source>
        <dbReference type="SAM" id="Coils"/>
    </source>
</evidence>
<dbReference type="EMBL" id="DAKRPA010000104">
    <property type="protein sequence ID" value="DAZ98530.1"/>
    <property type="molecule type" value="Genomic_DNA"/>
</dbReference>
<keyword evidence="7 11" id="KW-0249">Electron transport</keyword>
<feature type="region of interest" description="Disordered" evidence="13">
    <location>
        <begin position="1"/>
        <end position="27"/>
    </location>
</feature>
<evidence type="ECO:0000256" key="11">
    <source>
        <dbReference type="RuleBase" id="RU368034"/>
    </source>
</evidence>
<dbReference type="InterPro" id="IPR009346">
    <property type="entry name" value="GRIM-19"/>
</dbReference>
<dbReference type="Proteomes" id="UP001146120">
    <property type="component" value="Unassembled WGS sequence"/>
</dbReference>
<organism evidence="14 15">
    <name type="scientific">Lagenidium giganteum</name>
    <dbReference type="NCBI Taxonomy" id="4803"/>
    <lineage>
        <taxon>Eukaryota</taxon>
        <taxon>Sar</taxon>
        <taxon>Stramenopiles</taxon>
        <taxon>Oomycota</taxon>
        <taxon>Peronosporomycetes</taxon>
        <taxon>Pythiales</taxon>
        <taxon>Pythiaceae</taxon>
    </lineage>
</organism>
<comment type="similarity">
    <text evidence="2 11">Belongs to the complex I NDUFA13 subunit family.</text>
</comment>
<accession>A0AAV2YWX1</accession>
<proteinExistence type="inferred from homology"/>
<feature type="transmembrane region" description="Helical" evidence="11">
    <location>
        <begin position="36"/>
        <end position="54"/>
    </location>
</feature>
<dbReference type="GO" id="GO:0045271">
    <property type="term" value="C:respiratory chain complex I"/>
    <property type="evidence" value="ECO:0007669"/>
    <property type="project" value="UniProtKB-UniRule"/>
</dbReference>
<keyword evidence="8 11" id="KW-1133">Transmembrane helix</keyword>
<dbReference type="AlphaFoldDB" id="A0AAV2YWX1"/>
<keyword evidence="5 11" id="KW-0812">Transmembrane</keyword>
<comment type="subcellular location">
    <subcellularLocation>
        <location evidence="1 11">Mitochondrion inner membrane</location>
        <topology evidence="1 11">Single-pass membrane protein</topology>
        <orientation evidence="1 11">Matrix side</orientation>
    </subcellularLocation>
</comment>
<keyword evidence="15" id="KW-1185">Reference proteome</keyword>
<evidence type="ECO:0000313" key="14">
    <source>
        <dbReference type="EMBL" id="DAZ98530.1"/>
    </source>
</evidence>
<dbReference type="GO" id="GO:0005743">
    <property type="term" value="C:mitochondrial inner membrane"/>
    <property type="evidence" value="ECO:0007669"/>
    <property type="project" value="UniProtKB-SubCell"/>
</dbReference>
<keyword evidence="4 11" id="KW-0679">Respiratory chain</keyword>
<evidence type="ECO:0000256" key="5">
    <source>
        <dbReference type="ARBA" id="ARBA00022692"/>
    </source>
</evidence>
<keyword evidence="9 11" id="KW-0496">Mitochondrion</keyword>
<evidence type="ECO:0000256" key="6">
    <source>
        <dbReference type="ARBA" id="ARBA00022792"/>
    </source>
</evidence>
<keyword evidence="10 11" id="KW-0472">Membrane</keyword>
<dbReference type="PANTHER" id="PTHR12966:SF0">
    <property type="entry name" value="NADH DEHYDROGENASE [UBIQUINONE] 1 ALPHA SUBCOMPLEX SUBUNIT 13"/>
    <property type="match status" value="1"/>
</dbReference>
<evidence type="ECO:0000313" key="15">
    <source>
        <dbReference type="Proteomes" id="UP001146120"/>
    </source>
</evidence>
<evidence type="ECO:0000256" key="10">
    <source>
        <dbReference type="ARBA" id="ARBA00023136"/>
    </source>
</evidence>
<keyword evidence="6 11" id="KW-0999">Mitochondrion inner membrane</keyword>
<sequence length="128" mass="14573">MATPNYAPPSQEMPPPGGFRPLRSARGVPASRGPPGWFLFAGTFLVTSFGYYMVGQHNQHHRAVAKDERERRVAMLPFLQAEADVEFLQQHKKMLEEERKIMKDVPGWEVGASTYHSKRFTVPLYAQK</sequence>
<name>A0AAV2YWX1_9STRA</name>